<keyword evidence="1" id="KW-0472">Membrane</keyword>
<evidence type="ECO:0000313" key="3">
    <source>
        <dbReference type="Proteomes" id="UP000831422"/>
    </source>
</evidence>
<accession>A0ABY4JWI6</accession>
<protein>
    <submittedName>
        <fullName evidence="2">Uncharacterized protein</fullName>
    </submittedName>
</protein>
<evidence type="ECO:0000313" key="2">
    <source>
        <dbReference type="EMBL" id="UPO22275.1"/>
    </source>
</evidence>
<feature type="transmembrane region" description="Helical" evidence="1">
    <location>
        <begin position="12"/>
        <end position="31"/>
    </location>
</feature>
<keyword evidence="1" id="KW-0812">Transmembrane</keyword>
<dbReference type="Proteomes" id="UP000831422">
    <property type="component" value="Chromosome"/>
</dbReference>
<reference evidence="2 3" key="1">
    <citation type="submission" date="2022-04" db="EMBL/GenBank/DDBJ databases">
        <title>Occurrence of NDM-1-producing Shewanella putrefaciens and Acinetobacter portensis in a dairy farm from China.</title>
        <authorList>
            <person name="Li R."/>
            <person name="Zhang L."/>
        </authorList>
    </citation>
    <scope>NUCLEOTIDE SEQUENCE [LARGE SCALE GENOMIC DNA]</scope>
    <source>
        <strain evidence="2 3">JNE5</strain>
    </source>
</reference>
<keyword evidence="1" id="KW-1133">Transmembrane helix</keyword>
<name>A0ABY4JWI6_9GAMM</name>
<proteinExistence type="predicted"/>
<keyword evidence="3" id="KW-1185">Reference proteome</keyword>
<evidence type="ECO:0000256" key="1">
    <source>
        <dbReference type="SAM" id="Phobius"/>
    </source>
</evidence>
<feature type="transmembrane region" description="Helical" evidence="1">
    <location>
        <begin position="43"/>
        <end position="66"/>
    </location>
</feature>
<gene>
    <name evidence="2" type="ORF">MZO21_06970</name>
</gene>
<organism evidence="2 3">
    <name type="scientific">Acinetobacter portensis</name>
    <dbReference type="NCBI Taxonomy" id="1839785"/>
    <lineage>
        <taxon>Bacteria</taxon>
        <taxon>Pseudomonadati</taxon>
        <taxon>Pseudomonadota</taxon>
        <taxon>Gammaproteobacteria</taxon>
        <taxon>Moraxellales</taxon>
        <taxon>Moraxellaceae</taxon>
        <taxon>Acinetobacter</taxon>
    </lineage>
</organism>
<dbReference type="RefSeq" id="WP_248129629.1">
    <property type="nucleotide sequence ID" value="NZ_CP096120.1"/>
</dbReference>
<dbReference type="EMBL" id="CP096120">
    <property type="protein sequence ID" value="UPO22275.1"/>
    <property type="molecule type" value="Genomic_DNA"/>
</dbReference>
<sequence>MKDIQEKIKSVIGCAVALILTLIVSSIIYLGCNESDGAIINSLSFIGNYVGAITTLIAAYIASLLYNDWRKPIILEKISIEQKDIYLLSRKMKRNVDALLLFLRTQSPPPLTGLNNGDEFSLKYQFLVNNILDDIDDLSGLVKRYKLHINPQFKNSEIHLNQIDKYMNSTQQAYELLANPNPILGYIESYQQVKKAYDNKNIEKLAINIIKNLPDELADYYSKLIS</sequence>